<keyword evidence="3" id="KW-1185">Reference proteome</keyword>
<organism evidence="2 3">
    <name type="scientific">Colletotrichum zoysiae</name>
    <dbReference type="NCBI Taxonomy" id="1216348"/>
    <lineage>
        <taxon>Eukaryota</taxon>
        <taxon>Fungi</taxon>
        <taxon>Dikarya</taxon>
        <taxon>Ascomycota</taxon>
        <taxon>Pezizomycotina</taxon>
        <taxon>Sordariomycetes</taxon>
        <taxon>Hypocreomycetidae</taxon>
        <taxon>Glomerellales</taxon>
        <taxon>Glomerellaceae</taxon>
        <taxon>Colletotrichum</taxon>
        <taxon>Colletotrichum graminicola species complex</taxon>
    </lineage>
</organism>
<dbReference type="Gene3D" id="2.60.40.640">
    <property type="match status" value="1"/>
</dbReference>
<comment type="caution">
    <text evidence="2">The sequence shown here is derived from an EMBL/GenBank/DDBJ whole genome shotgun (WGS) entry which is preliminary data.</text>
</comment>
<sequence>MPQALQEQSQDLSIQLLRPHTRLYGGSVVAGHIVRRSHIVAPSATVRVRLLGRAKAKLAVERSNNNKSYYRSRFDFWPDTAVAEVVHRGPVHVAPGAGDYQAWDFALTLPTHTDGRFIDAVSSSSARRACFLGHGAGQIPGTSLPGSFYLDGRSFSKKWHAFVEYWIEAELVVQGKSSVVKAVLPVRVFSPPTPAPPISDFGLTRRTVTGYVASQRLFPGMEDAQLSFKQKTHKFFGSSKVPAFHFTLDVRAPTVIQMGNDASIPFLLHLIPSGDKTSEAVRDVLQTVTIQSMRLEIHSTDAIICPGTLDPHEAGTMRKKCVARIDSLYPQNQSIVLPSGPKEEPLDIGAVLDLRVDTLGRILHEAREWRESIGTALLPAFLTYCIKVEHTLHWKIQLAVAGETWKCEGGQRLQVLAPCEDMTSGKAETSAMAALSMAPPPPPAEEVPAYDGPSDAAPAYEKVVGDREDKPAEGGKS</sequence>
<proteinExistence type="predicted"/>
<dbReference type="InterPro" id="IPR014752">
    <property type="entry name" value="Arrestin-like_C"/>
</dbReference>
<dbReference type="EMBL" id="MU842870">
    <property type="protein sequence ID" value="KAK2028967.1"/>
    <property type="molecule type" value="Genomic_DNA"/>
</dbReference>
<feature type="region of interest" description="Disordered" evidence="1">
    <location>
        <begin position="430"/>
        <end position="477"/>
    </location>
</feature>
<feature type="compositionally biased region" description="Basic and acidic residues" evidence="1">
    <location>
        <begin position="463"/>
        <end position="477"/>
    </location>
</feature>
<evidence type="ECO:0000313" key="2">
    <source>
        <dbReference type="EMBL" id="KAK2028967.1"/>
    </source>
</evidence>
<reference evidence="2" key="1">
    <citation type="submission" date="2021-06" db="EMBL/GenBank/DDBJ databases">
        <title>Comparative genomics, transcriptomics and evolutionary studies reveal genomic signatures of adaptation to plant cell wall in hemibiotrophic fungi.</title>
        <authorList>
            <consortium name="DOE Joint Genome Institute"/>
            <person name="Baroncelli R."/>
            <person name="Diaz J.F."/>
            <person name="Benocci T."/>
            <person name="Peng M."/>
            <person name="Battaglia E."/>
            <person name="Haridas S."/>
            <person name="Andreopoulos W."/>
            <person name="Labutti K."/>
            <person name="Pangilinan J."/>
            <person name="Floch G.L."/>
            <person name="Makela M.R."/>
            <person name="Henrissat B."/>
            <person name="Grigoriev I.V."/>
            <person name="Crouch J.A."/>
            <person name="De Vries R.P."/>
            <person name="Sukno S.A."/>
            <person name="Thon M.R."/>
        </authorList>
    </citation>
    <scope>NUCLEOTIDE SEQUENCE</scope>
    <source>
        <strain evidence="2">MAFF235873</strain>
    </source>
</reference>
<protein>
    <recommendedName>
        <fullName evidence="4">Arrestin-like N-terminal domain-containing protein</fullName>
    </recommendedName>
</protein>
<accession>A0AAD9HIL4</accession>
<evidence type="ECO:0000313" key="3">
    <source>
        <dbReference type="Proteomes" id="UP001232148"/>
    </source>
</evidence>
<gene>
    <name evidence="2" type="ORF">LX32DRAFT_639473</name>
</gene>
<dbReference type="Proteomes" id="UP001232148">
    <property type="component" value="Unassembled WGS sequence"/>
</dbReference>
<evidence type="ECO:0000256" key="1">
    <source>
        <dbReference type="SAM" id="MobiDB-lite"/>
    </source>
</evidence>
<dbReference type="AlphaFoldDB" id="A0AAD9HIL4"/>
<name>A0AAD9HIL4_9PEZI</name>
<evidence type="ECO:0008006" key="4">
    <source>
        <dbReference type="Google" id="ProtNLM"/>
    </source>
</evidence>